<dbReference type="Gene3D" id="3.30.1340.20">
    <property type="entry name" value="3H domain"/>
    <property type="match status" value="1"/>
</dbReference>
<sequence>MDGQMRREQILKMLEESEQPLSGSALAHQLGVSRQIIVSDIALLRAANRDIMSTARGYLLYSPPVPRHSRCFMVSHTDEQIEDELNTIVDLGGRVLDVLIPHPIYGTIRADLVLSCRQDVAAFMQRLQTCHTKPLCTLTDGVHYHTVEAADEKTLDSIEKALFSKKYLLTP</sequence>
<dbReference type="InterPro" id="IPR036388">
    <property type="entry name" value="WH-like_DNA-bd_sf"/>
</dbReference>
<gene>
    <name evidence="4" type="ORF">H9717_10670</name>
</gene>
<proteinExistence type="predicted"/>
<dbReference type="InterPro" id="IPR036390">
    <property type="entry name" value="WH_DNA-bd_sf"/>
</dbReference>
<keyword evidence="1" id="KW-0533">Nickel</keyword>
<dbReference type="Proteomes" id="UP000886858">
    <property type="component" value="Unassembled WGS sequence"/>
</dbReference>
<feature type="domain" description="Helix-turn-helix type 11" evidence="3">
    <location>
        <begin position="6"/>
        <end position="58"/>
    </location>
</feature>
<dbReference type="Gene3D" id="1.10.10.10">
    <property type="entry name" value="Winged helix-like DNA-binding domain superfamily/Winged helix DNA-binding domain"/>
    <property type="match status" value="1"/>
</dbReference>
<dbReference type="InterPro" id="IPR004173">
    <property type="entry name" value="3H_domain"/>
</dbReference>
<evidence type="ECO:0000313" key="5">
    <source>
        <dbReference type="Proteomes" id="UP000886858"/>
    </source>
</evidence>
<name>A0A9D2I785_9FIRM</name>
<dbReference type="SUPFAM" id="SSF46785">
    <property type="entry name" value="Winged helix' DNA-binding domain"/>
    <property type="match status" value="1"/>
</dbReference>
<evidence type="ECO:0000313" key="4">
    <source>
        <dbReference type="EMBL" id="HJA93557.1"/>
    </source>
</evidence>
<feature type="binding site" evidence="1">
    <location>
        <position position="76"/>
    </location>
    <ligand>
        <name>Ni(2+)</name>
        <dbReference type="ChEBI" id="CHEBI:49786"/>
    </ligand>
</feature>
<dbReference type="InterPro" id="IPR026043">
    <property type="entry name" value="NadR"/>
</dbReference>
<keyword evidence="1" id="KW-0479">Metal-binding</keyword>
<accession>A0A9D2I785</accession>
<dbReference type="EMBL" id="DWYY01000115">
    <property type="protein sequence ID" value="HJA93557.1"/>
    <property type="molecule type" value="Genomic_DNA"/>
</dbReference>
<reference evidence="4" key="1">
    <citation type="journal article" date="2021" name="PeerJ">
        <title>Extensive microbial diversity within the chicken gut microbiome revealed by metagenomics and culture.</title>
        <authorList>
            <person name="Gilroy R."/>
            <person name="Ravi A."/>
            <person name="Getino M."/>
            <person name="Pursley I."/>
            <person name="Horton D.L."/>
            <person name="Alikhan N.F."/>
            <person name="Baker D."/>
            <person name="Gharbi K."/>
            <person name="Hall N."/>
            <person name="Watson M."/>
            <person name="Adriaenssens E.M."/>
            <person name="Foster-Nyarko E."/>
            <person name="Jarju S."/>
            <person name="Secka A."/>
            <person name="Antonio M."/>
            <person name="Oren A."/>
            <person name="Chaudhuri R.R."/>
            <person name="La Ragione R."/>
            <person name="Hildebrand F."/>
            <person name="Pallen M.J."/>
        </authorList>
    </citation>
    <scope>NUCLEOTIDE SEQUENCE</scope>
    <source>
        <strain evidence="4">CHK179-7159</strain>
    </source>
</reference>
<dbReference type="AlphaFoldDB" id="A0A9D2I785"/>
<evidence type="ECO:0000259" key="3">
    <source>
        <dbReference type="Pfam" id="PF08279"/>
    </source>
</evidence>
<feature type="domain" description="3H" evidence="2">
    <location>
        <begin position="73"/>
        <end position="168"/>
    </location>
</feature>
<dbReference type="Pfam" id="PF08279">
    <property type="entry name" value="HTH_11"/>
    <property type="match status" value="1"/>
</dbReference>
<dbReference type="Pfam" id="PF02829">
    <property type="entry name" value="3H"/>
    <property type="match status" value="1"/>
</dbReference>
<dbReference type="PANTHER" id="PTHR40068:SF1">
    <property type="entry name" value="TRANSCRIPTION REPRESSOR NIAR-RELATED"/>
    <property type="match status" value="1"/>
</dbReference>
<reference evidence="4" key="2">
    <citation type="submission" date="2021-04" db="EMBL/GenBank/DDBJ databases">
        <authorList>
            <person name="Gilroy R."/>
        </authorList>
    </citation>
    <scope>NUCLEOTIDE SEQUENCE</scope>
    <source>
        <strain evidence="4">CHK179-7159</strain>
    </source>
</reference>
<dbReference type="GO" id="GO:0046872">
    <property type="term" value="F:metal ion binding"/>
    <property type="evidence" value="ECO:0007669"/>
    <property type="project" value="UniProtKB-KW"/>
</dbReference>
<organism evidence="4 5">
    <name type="scientific">Candidatus Eisenbergiella merdipullorum</name>
    <dbReference type="NCBI Taxonomy" id="2838553"/>
    <lineage>
        <taxon>Bacteria</taxon>
        <taxon>Bacillati</taxon>
        <taxon>Bacillota</taxon>
        <taxon>Clostridia</taxon>
        <taxon>Lachnospirales</taxon>
        <taxon>Lachnospiraceae</taxon>
        <taxon>Eisenbergiella</taxon>
    </lineage>
</organism>
<dbReference type="InterPro" id="IPR013196">
    <property type="entry name" value="HTH_11"/>
</dbReference>
<dbReference type="SUPFAM" id="SSF75500">
    <property type="entry name" value="Putative transcriptional regulator TM1602, C-terminal domain"/>
    <property type="match status" value="1"/>
</dbReference>
<feature type="binding site" evidence="1">
    <location>
        <position position="145"/>
    </location>
    <ligand>
        <name>Ni(2+)</name>
        <dbReference type="ChEBI" id="CHEBI:49786"/>
    </ligand>
</feature>
<dbReference type="PANTHER" id="PTHR40068">
    <property type="entry name" value="TRANSCRIPTION REPRESSOR NIAR-RELATED"/>
    <property type="match status" value="1"/>
</dbReference>
<feature type="binding site" evidence="1">
    <location>
        <position position="84"/>
    </location>
    <ligand>
        <name>Ni(2+)</name>
        <dbReference type="ChEBI" id="CHEBI:49786"/>
    </ligand>
</feature>
<evidence type="ECO:0000256" key="1">
    <source>
        <dbReference type="PIRSR" id="PIRSR037847-1"/>
    </source>
</evidence>
<protein>
    <submittedName>
        <fullName evidence="4">Transcription repressor NadR</fullName>
    </submittedName>
</protein>
<feature type="binding site" evidence="1">
    <location>
        <position position="143"/>
    </location>
    <ligand>
        <name>Ni(2+)</name>
        <dbReference type="ChEBI" id="CHEBI:49786"/>
    </ligand>
</feature>
<dbReference type="PIRSF" id="PIRSF037847">
    <property type="entry name" value="NiaR"/>
    <property type="match status" value="1"/>
</dbReference>
<comment type="caution">
    <text evidence="4">The sequence shown here is derived from an EMBL/GenBank/DDBJ whole genome shotgun (WGS) entry which is preliminary data.</text>
</comment>
<dbReference type="InterPro" id="IPR035922">
    <property type="entry name" value="3H_dom_sf"/>
</dbReference>
<evidence type="ECO:0000259" key="2">
    <source>
        <dbReference type="Pfam" id="PF02829"/>
    </source>
</evidence>